<evidence type="ECO:0000313" key="2">
    <source>
        <dbReference type="RefSeq" id="XP_075079034.1"/>
    </source>
</evidence>
<gene>
    <name evidence="2" type="primary">LOC107802775</name>
</gene>
<organism evidence="1 2">
    <name type="scientific">Nicotiana tabacum</name>
    <name type="common">Common tobacco</name>
    <dbReference type="NCBI Taxonomy" id="4097"/>
    <lineage>
        <taxon>Eukaryota</taxon>
        <taxon>Viridiplantae</taxon>
        <taxon>Streptophyta</taxon>
        <taxon>Embryophyta</taxon>
        <taxon>Tracheophyta</taxon>
        <taxon>Spermatophyta</taxon>
        <taxon>Magnoliopsida</taxon>
        <taxon>eudicotyledons</taxon>
        <taxon>Gunneridae</taxon>
        <taxon>Pentapetalae</taxon>
        <taxon>asterids</taxon>
        <taxon>lamiids</taxon>
        <taxon>Solanales</taxon>
        <taxon>Solanaceae</taxon>
        <taxon>Nicotianoideae</taxon>
        <taxon>Nicotianeae</taxon>
        <taxon>Nicotiana</taxon>
    </lineage>
</organism>
<accession>A0AC58S222</accession>
<keyword evidence="1" id="KW-1185">Reference proteome</keyword>
<evidence type="ECO:0000313" key="1">
    <source>
        <dbReference type="Proteomes" id="UP000790787"/>
    </source>
</evidence>
<proteinExistence type="predicted"/>
<reference evidence="1" key="1">
    <citation type="journal article" date="2014" name="Nat. Commun.">
        <title>The tobacco genome sequence and its comparison with those of tomato and potato.</title>
        <authorList>
            <person name="Sierro N."/>
            <person name="Battey J.N."/>
            <person name="Ouadi S."/>
            <person name="Bakaher N."/>
            <person name="Bovet L."/>
            <person name="Willig A."/>
            <person name="Goepfert S."/>
            <person name="Peitsch M.C."/>
            <person name="Ivanov N.V."/>
        </authorList>
    </citation>
    <scope>NUCLEOTIDE SEQUENCE [LARGE SCALE GENOMIC DNA]</scope>
</reference>
<sequence length="407" mass="46466">MIKTLLDEKLNKKDLLLSGRVFHVSCAAHILNLIVQEGLKVIGDSISKVRDSVLYLIGSAGKIDRFEEATRLVHCSCYKKLEYDCPTRWNSTYLMLRTTIKYKEVFNKLSLTDTNYKSYPTEEQWSNAEDVSDKLKLFYHITEQFSETQYPTSSQYFTKVCEIKLELEAWVKELNPLISDMTSAMLLKFKKYWDGVHILIGVASIFDPRYKMRLVKFFIPLIYGEEASTKIQEVRSNCYDLFQDYKSKLSAPHDSLASSSSEVTSFTQGDRLSSFDRFVASTGATVEKRSELDMYLEEDLLPRTPSFDNLSWWKTNGLKFPTLQKMARDLLAIPVSSVASESAFTTSGRLISPHRSRLHPTTLEALMCARTWLWNDLNGLTSTADQVSCPTLLDEEDEPNSSGLSQL</sequence>
<protein>
    <submittedName>
        <fullName evidence="2">Zinc finger BED domain-containing protein RICESLEEPER 2-like</fullName>
    </submittedName>
</protein>
<name>A0AC58S222_TOBAC</name>
<reference evidence="2" key="2">
    <citation type="submission" date="2025-08" db="UniProtKB">
        <authorList>
            <consortium name="RefSeq"/>
        </authorList>
    </citation>
    <scope>IDENTIFICATION</scope>
    <source>
        <tissue evidence="2">Leaf</tissue>
    </source>
</reference>
<dbReference type="RefSeq" id="XP_075079034.1">
    <property type="nucleotide sequence ID" value="XM_075222933.1"/>
</dbReference>
<dbReference type="Proteomes" id="UP000790787">
    <property type="component" value="Chromosome 10"/>
</dbReference>